<evidence type="ECO:0000256" key="1">
    <source>
        <dbReference type="SAM" id="Phobius"/>
    </source>
</evidence>
<feature type="transmembrane region" description="Helical" evidence="1">
    <location>
        <begin position="12"/>
        <end position="34"/>
    </location>
</feature>
<dbReference type="Pfam" id="PF13273">
    <property type="entry name" value="DUF4064"/>
    <property type="match status" value="1"/>
</dbReference>
<reference evidence="3" key="1">
    <citation type="journal article" date="2021" name="PeerJ">
        <title>Extensive microbial diversity within the chicken gut microbiome revealed by metagenomics and culture.</title>
        <authorList>
            <person name="Gilroy R."/>
            <person name="Ravi A."/>
            <person name="Getino M."/>
            <person name="Pursley I."/>
            <person name="Horton D.L."/>
            <person name="Alikhan N.F."/>
            <person name="Baker D."/>
            <person name="Gharbi K."/>
            <person name="Hall N."/>
            <person name="Watson M."/>
            <person name="Adriaenssens E.M."/>
            <person name="Foster-Nyarko E."/>
            <person name="Jarju S."/>
            <person name="Secka A."/>
            <person name="Antonio M."/>
            <person name="Oren A."/>
            <person name="Chaudhuri R.R."/>
            <person name="La Ragione R."/>
            <person name="Hildebrand F."/>
            <person name="Pallen M.J."/>
        </authorList>
    </citation>
    <scope>NUCLEOTIDE SEQUENCE</scope>
    <source>
        <strain evidence="3">CHK171-7178</strain>
    </source>
</reference>
<evidence type="ECO:0000313" key="4">
    <source>
        <dbReference type="Proteomes" id="UP000698173"/>
    </source>
</evidence>
<keyword evidence="1" id="KW-1133">Transmembrane helix</keyword>
<evidence type="ECO:0000259" key="2">
    <source>
        <dbReference type="Pfam" id="PF13273"/>
    </source>
</evidence>
<dbReference type="AlphaFoldDB" id="A0A921KFP9"/>
<gene>
    <name evidence="3" type="ORF">K8V56_20050</name>
</gene>
<dbReference type="InterPro" id="IPR025273">
    <property type="entry name" value="DUF4064"/>
</dbReference>
<dbReference type="EMBL" id="DYWT01000302">
    <property type="protein sequence ID" value="HJF34061.1"/>
    <property type="molecule type" value="Genomic_DNA"/>
</dbReference>
<organism evidence="3 4">
    <name type="scientific">Sporosarcina psychrophila</name>
    <name type="common">Bacillus psychrophilus</name>
    <dbReference type="NCBI Taxonomy" id="1476"/>
    <lineage>
        <taxon>Bacteria</taxon>
        <taxon>Bacillati</taxon>
        <taxon>Bacillota</taxon>
        <taxon>Bacilli</taxon>
        <taxon>Bacillales</taxon>
        <taxon>Caryophanaceae</taxon>
        <taxon>Sporosarcina</taxon>
    </lineage>
</organism>
<proteinExistence type="predicted"/>
<feature type="domain" description="DUF4064" evidence="2">
    <location>
        <begin position="2"/>
        <end position="114"/>
    </location>
</feature>
<sequence>MSRTAEKILSIISVLFTAIGIILSFMVLALFNFLKSEPTFRVDFDLEMMAFDPTLTTADLDVIYSNFFLVGNFMWLFIISFIISLILTIIGIVNIWNNKNPKLAGIMFIIGGLTAGIISVTSILLYIAGILCLVKKPPLIDEPQFVDDQYNGTMRPL</sequence>
<keyword evidence="1" id="KW-0812">Transmembrane</keyword>
<comment type="caution">
    <text evidence="3">The sequence shown here is derived from an EMBL/GenBank/DDBJ whole genome shotgun (WGS) entry which is preliminary data.</text>
</comment>
<feature type="transmembrane region" description="Helical" evidence="1">
    <location>
        <begin position="103"/>
        <end position="128"/>
    </location>
</feature>
<keyword evidence="1" id="KW-0472">Membrane</keyword>
<reference evidence="3" key="2">
    <citation type="submission" date="2021-09" db="EMBL/GenBank/DDBJ databases">
        <authorList>
            <person name="Gilroy R."/>
        </authorList>
    </citation>
    <scope>NUCLEOTIDE SEQUENCE</scope>
    <source>
        <strain evidence="3">CHK171-7178</strain>
    </source>
</reference>
<evidence type="ECO:0000313" key="3">
    <source>
        <dbReference type="EMBL" id="HJF34061.1"/>
    </source>
</evidence>
<feature type="transmembrane region" description="Helical" evidence="1">
    <location>
        <begin position="73"/>
        <end position="96"/>
    </location>
</feature>
<dbReference type="Proteomes" id="UP000698173">
    <property type="component" value="Unassembled WGS sequence"/>
</dbReference>
<accession>A0A921KFP9</accession>
<name>A0A921KFP9_SPOPS</name>
<protein>
    <submittedName>
        <fullName evidence="3">DUF4064 domain-containing protein</fullName>
    </submittedName>
</protein>